<proteinExistence type="inferred from homology"/>
<keyword evidence="6" id="KW-1185">Reference proteome</keyword>
<dbReference type="InterPro" id="IPR004947">
    <property type="entry name" value="DNase_II"/>
</dbReference>
<dbReference type="EMBL" id="JAVFKY010000003">
    <property type="protein sequence ID" value="KAK5579907.1"/>
    <property type="molecule type" value="Genomic_DNA"/>
</dbReference>
<dbReference type="PANTHER" id="PTHR10858:SF22">
    <property type="entry name" value="DEOXYRIBONUCLEASE II-RELATED"/>
    <property type="match status" value="1"/>
</dbReference>
<accession>A0AAN7YXI0</accession>
<dbReference type="GO" id="GO:0004531">
    <property type="term" value="F:deoxyribonuclease II activity"/>
    <property type="evidence" value="ECO:0007669"/>
    <property type="project" value="InterPro"/>
</dbReference>
<dbReference type="Proteomes" id="UP001344447">
    <property type="component" value="Unassembled WGS sequence"/>
</dbReference>
<dbReference type="Pfam" id="PF03265">
    <property type="entry name" value="DNase_II"/>
    <property type="match status" value="2"/>
</dbReference>
<feature type="region of interest" description="Disordered" evidence="3">
    <location>
        <begin position="712"/>
        <end position="738"/>
    </location>
</feature>
<feature type="compositionally biased region" description="Acidic residues" evidence="3">
    <location>
        <begin position="713"/>
        <end position="723"/>
    </location>
</feature>
<evidence type="ECO:0000256" key="3">
    <source>
        <dbReference type="SAM" id="MobiDB-lite"/>
    </source>
</evidence>
<keyword evidence="2" id="KW-0378">Hydrolase</keyword>
<dbReference type="AlphaFoldDB" id="A0AAN7YXI0"/>
<feature type="signal peptide" evidence="4">
    <location>
        <begin position="1"/>
        <end position="19"/>
    </location>
</feature>
<gene>
    <name evidence="5" type="ORF">RB653_009596</name>
</gene>
<comment type="similarity">
    <text evidence="1">Belongs to the DNase II family.</text>
</comment>
<name>A0AAN7YXI0_9MYCE</name>
<evidence type="ECO:0000256" key="4">
    <source>
        <dbReference type="SAM" id="SignalP"/>
    </source>
</evidence>
<evidence type="ECO:0000313" key="6">
    <source>
        <dbReference type="Proteomes" id="UP001344447"/>
    </source>
</evidence>
<dbReference type="PANTHER" id="PTHR10858">
    <property type="entry name" value="DEOXYRIBONUCLEASE II"/>
    <property type="match status" value="1"/>
</dbReference>
<reference evidence="5 6" key="1">
    <citation type="submission" date="2023-11" db="EMBL/GenBank/DDBJ databases">
        <title>Dfirmibasis_genome.</title>
        <authorList>
            <person name="Edelbroek B."/>
            <person name="Kjellin J."/>
            <person name="Jerlstrom-Hultqvist J."/>
            <person name="Soderbom F."/>
        </authorList>
    </citation>
    <scope>NUCLEOTIDE SEQUENCE [LARGE SCALE GENOMIC DNA]</scope>
    <source>
        <strain evidence="5 6">TNS-C-14</strain>
    </source>
</reference>
<feature type="chain" id="PRO_5043049634" evidence="4">
    <location>
        <begin position="20"/>
        <end position="738"/>
    </location>
</feature>
<protein>
    <submittedName>
        <fullName evidence="5">Uncharacterized protein</fullName>
    </submittedName>
</protein>
<organism evidence="5 6">
    <name type="scientific">Dictyostelium firmibasis</name>
    <dbReference type="NCBI Taxonomy" id="79012"/>
    <lineage>
        <taxon>Eukaryota</taxon>
        <taxon>Amoebozoa</taxon>
        <taxon>Evosea</taxon>
        <taxon>Eumycetozoa</taxon>
        <taxon>Dictyostelia</taxon>
        <taxon>Dictyosteliales</taxon>
        <taxon>Dictyosteliaceae</taxon>
        <taxon>Dictyostelium</taxon>
    </lineage>
</organism>
<evidence type="ECO:0000256" key="1">
    <source>
        <dbReference type="ARBA" id="ARBA00007527"/>
    </source>
</evidence>
<sequence>MKFLIIFFILFKLISIVKSDPPRCFCGDIYPTAPNTYVDWWIFEHFNKPTQDKKDLGSSFYTDSKLSTQNEKILELGYFDMREINKNSPITKTYTQMSNSKTFSSIAYNDGGHTSEKVGSAHEKGFFIWNEEGGIHVIHSIPHTPQKNDHFFLDSSTDLYLQHSVCITLKPEELDIIPKFLIYINPTISFINSEQLNLKALRLIDKNMVNNFNFIDTNEDLDDFSKIESFIEMDKIIEKNFIEKSVLPRKIKILKWAKLANHIAGNIKFTSDSQYTSMHYYSAKKHTFGEYFVQTSIAVINKSIKTDKDRPSLESMNKIQILWQYIGEYYTGFSKWMSQTMTKNSGFPEINVRGVDYSISLKLTYPFLPKSQQRSASKDHSKLMYGVSDNGQQKIFCLGGLNWQNVQDSRGGGAFCMKNIGYLVDYMKRHVSWTRLGITQDTAIKGVPHSTIGSEIDLSWVKNQLVGKKLLEPMGFEILVSQNSPHPLPKRVIEDASLEFKTMKAPLLIDAISKSTEEFSIDVFTSIKDKVHICEQSTCDYFSTIKSKIGTNLKLKVVVDPNLEFTMNFQDDPSFKNTIVVEQLTESYYFSSSLANIILSYYPQPAKKIYLRETDKNVNDFTFDFSSSHIKTPCDLTEDKDGNVLLEFHPNCIDQLTFCLYRHFKMNDLKKTSKDVFVDGTINHNTFYNDVSEVFKKIAQKIPDSITRCVAEPSDEPETDVVNDEMQSNSLNDLVENH</sequence>
<comment type="caution">
    <text evidence="5">The sequence shown here is derived from an EMBL/GenBank/DDBJ whole genome shotgun (WGS) entry which is preliminary data.</text>
</comment>
<evidence type="ECO:0000313" key="5">
    <source>
        <dbReference type="EMBL" id="KAK5579907.1"/>
    </source>
</evidence>
<evidence type="ECO:0000256" key="2">
    <source>
        <dbReference type="ARBA" id="ARBA00022801"/>
    </source>
</evidence>
<keyword evidence="4" id="KW-0732">Signal</keyword>